<keyword evidence="3" id="KW-0560">Oxidoreductase</keyword>
<accession>A0ABS5EUK4</accession>
<sequence length="355" mass="39868">MTHPLRIGIWALVHGNRAALRDPLEPYDASWRRNRNLILEAESLGYDCVLVAQHTMNPHQTDLGQLEAWTASAALAAETRRIEIIAAIKPMLYHPVVLAKMATQIEEISNGRFAINLVNAWNRKEIEDAGMVFREHDERYAYGTEWLSIVERLMRGETVNHEGRYFTVKDYVLSPTGLQRPRPPIYVGGESPPARDLVAALADVWFINGQPLENVQALIADVRARPRKGPPVRFGLSTFVIARETEAEAQEEYHRLLALAKEDADIKAYVRANTDPAVQMRKTQARYESVGTNGGTSGGTVGSYDQVAERIAQFHAAGIDTLLTQFQPFEPEMRRFAQHVMPRLAPIRAEQPRAA</sequence>
<feature type="domain" description="Luciferase-like" evidence="5">
    <location>
        <begin position="23"/>
        <end position="320"/>
    </location>
</feature>
<dbReference type="InterPro" id="IPR050172">
    <property type="entry name" value="SsuD_RutA_monooxygenase"/>
</dbReference>
<dbReference type="InterPro" id="IPR036661">
    <property type="entry name" value="Luciferase-like_sf"/>
</dbReference>
<dbReference type="EMBL" id="JAAGBB010000005">
    <property type="protein sequence ID" value="MBR0663954.1"/>
    <property type="molecule type" value="Genomic_DNA"/>
</dbReference>
<dbReference type="InterPro" id="IPR011251">
    <property type="entry name" value="Luciferase-like_dom"/>
</dbReference>
<dbReference type="Pfam" id="PF00296">
    <property type="entry name" value="Bac_luciferase"/>
    <property type="match status" value="1"/>
</dbReference>
<reference evidence="7" key="1">
    <citation type="journal article" date="2021" name="Syst. Appl. Microbiol.">
        <title>Roseomonas hellenica sp. nov., isolated from roots of wild-growing Alkanna tinctoria.</title>
        <authorList>
            <person name="Rat A."/>
            <person name="Naranjo H.D."/>
            <person name="Lebbe L."/>
            <person name="Cnockaert M."/>
            <person name="Krigas N."/>
            <person name="Grigoriadou K."/>
            <person name="Maloupa E."/>
            <person name="Willems A."/>
        </authorList>
    </citation>
    <scope>NUCLEOTIDE SEQUENCE [LARGE SCALE GENOMIC DNA]</scope>
    <source>
        <strain evidence="7">LMG 31523</strain>
    </source>
</reference>
<proteinExistence type="predicted"/>
<dbReference type="Gene3D" id="3.20.20.30">
    <property type="entry name" value="Luciferase-like domain"/>
    <property type="match status" value="1"/>
</dbReference>
<comment type="caution">
    <text evidence="6">The sequence shown here is derived from an EMBL/GenBank/DDBJ whole genome shotgun (WGS) entry which is preliminary data.</text>
</comment>
<evidence type="ECO:0000256" key="2">
    <source>
        <dbReference type="ARBA" id="ARBA00022643"/>
    </source>
</evidence>
<dbReference type="Proteomes" id="UP001196870">
    <property type="component" value="Unassembled WGS sequence"/>
</dbReference>
<evidence type="ECO:0000256" key="4">
    <source>
        <dbReference type="ARBA" id="ARBA00023033"/>
    </source>
</evidence>
<evidence type="ECO:0000313" key="6">
    <source>
        <dbReference type="EMBL" id="MBR0663954.1"/>
    </source>
</evidence>
<dbReference type="PANTHER" id="PTHR42847:SF4">
    <property type="entry name" value="ALKANESULFONATE MONOOXYGENASE-RELATED"/>
    <property type="match status" value="1"/>
</dbReference>
<evidence type="ECO:0000256" key="3">
    <source>
        <dbReference type="ARBA" id="ARBA00023002"/>
    </source>
</evidence>
<name>A0ABS5EUK4_9PROT</name>
<dbReference type="PANTHER" id="PTHR42847">
    <property type="entry name" value="ALKANESULFONATE MONOOXYGENASE"/>
    <property type="match status" value="1"/>
</dbReference>
<evidence type="ECO:0000259" key="5">
    <source>
        <dbReference type="Pfam" id="PF00296"/>
    </source>
</evidence>
<dbReference type="CDD" id="cd01094">
    <property type="entry name" value="Alkanesulfonate_monoxygenase"/>
    <property type="match status" value="1"/>
</dbReference>
<evidence type="ECO:0000256" key="1">
    <source>
        <dbReference type="ARBA" id="ARBA00022630"/>
    </source>
</evidence>
<gene>
    <name evidence="6" type="ORF">GXW71_06240</name>
</gene>
<protein>
    <submittedName>
        <fullName evidence="6">LLM class flavin-dependent oxidoreductase</fullName>
    </submittedName>
</protein>
<evidence type="ECO:0000313" key="7">
    <source>
        <dbReference type="Proteomes" id="UP001196870"/>
    </source>
</evidence>
<organism evidence="6 7">
    <name type="scientific">Plastoroseomonas hellenica</name>
    <dbReference type="NCBI Taxonomy" id="2687306"/>
    <lineage>
        <taxon>Bacteria</taxon>
        <taxon>Pseudomonadati</taxon>
        <taxon>Pseudomonadota</taxon>
        <taxon>Alphaproteobacteria</taxon>
        <taxon>Acetobacterales</taxon>
        <taxon>Acetobacteraceae</taxon>
        <taxon>Plastoroseomonas</taxon>
    </lineage>
</organism>
<keyword evidence="1" id="KW-0285">Flavoprotein</keyword>
<keyword evidence="2" id="KW-0288">FMN</keyword>
<keyword evidence="4" id="KW-0503">Monooxygenase</keyword>
<dbReference type="RefSeq" id="WP_211851542.1">
    <property type="nucleotide sequence ID" value="NZ_JAAGBB010000005.1"/>
</dbReference>
<dbReference type="SUPFAM" id="SSF51679">
    <property type="entry name" value="Bacterial luciferase-like"/>
    <property type="match status" value="1"/>
</dbReference>
<keyword evidence="7" id="KW-1185">Reference proteome</keyword>